<keyword evidence="2" id="KW-1185">Reference proteome</keyword>
<reference evidence="1" key="1">
    <citation type="submission" date="2023-04" db="EMBL/GenBank/DDBJ databases">
        <title>Ambrosiozyma monospora NBRC 10751.</title>
        <authorList>
            <person name="Ichikawa N."/>
            <person name="Sato H."/>
            <person name="Tonouchi N."/>
        </authorList>
    </citation>
    <scope>NUCLEOTIDE SEQUENCE</scope>
    <source>
        <strain evidence="1">NBRC 10751</strain>
    </source>
</reference>
<organism evidence="1 2">
    <name type="scientific">Ambrosiozyma monospora</name>
    <name type="common">Yeast</name>
    <name type="synonym">Endomycopsis monosporus</name>
    <dbReference type="NCBI Taxonomy" id="43982"/>
    <lineage>
        <taxon>Eukaryota</taxon>
        <taxon>Fungi</taxon>
        <taxon>Dikarya</taxon>
        <taxon>Ascomycota</taxon>
        <taxon>Saccharomycotina</taxon>
        <taxon>Pichiomycetes</taxon>
        <taxon>Pichiales</taxon>
        <taxon>Pichiaceae</taxon>
        <taxon>Ambrosiozyma</taxon>
    </lineage>
</organism>
<dbReference type="Proteomes" id="UP001165064">
    <property type="component" value="Unassembled WGS sequence"/>
</dbReference>
<name>A0ACB5TIX9_AMBMO</name>
<proteinExistence type="predicted"/>
<accession>A0ACB5TIX9</accession>
<sequence length="471" mass="53024">MVIYYEACSKIVSQIIPGLHDFQSVKKGSLSELYFQLVTLLNKERDGYMEIRNHVKRRSTGSVSGDDLVERFQKLRNSVSSPSHSKSASPSPSPLLKSNGFSTVMTPSRRESPVPVTTVRKVVSNGSATSVGNGASRKIPLKIRPKKPTLDFDRFTKKDYLSIDEITEILEQAPNDILIIDIRKNTDFNLDHIRLTDNIIQVEPFSIRDNYTCEDVEHMSLSTNSVEEKQLFAKINQFELVILLDQNSRAARRSLYLNRLMNILKFDNPTMPLKRGPVFLDGGFEEWQHYKAIIKSPLEYSKPVFSRRSSLSLNQRDEPPDMMLRRTPSYGDHFSAPIPSASPISSPMPRQYSPLPSTPNHGREISSPVKSFKLDKMANTPTRPNPAFFYNKNPMPINGTQYAPSFSTPQLINSSGTFSRTSCLPPMPQIPQQQPSGLMPYTNATSAASNSEFKKQLMITTGLVNLEREST</sequence>
<protein>
    <submittedName>
        <fullName evidence="1">Unnamed protein product</fullName>
    </submittedName>
</protein>
<evidence type="ECO:0000313" key="1">
    <source>
        <dbReference type="EMBL" id="GME89656.1"/>
    </source>
</evidence>
<evidence type="ECO:0000313" key="2">
    <source>
        <dbReference type="Proteomes" id="UP001165064"/>
    </source>
</evidence>
<comment type="caution">
    <text evidence="1">The sequence shown here is derived from an EMBL/GenBank/DDBJ whole genome shotgun (WGS) entry which is preliminary data.</text>
</comment>
<gene>
    <name evidence="1" type="ORF">Amon02_000855100</name>
</gene>
<dbReference type="EMBL" id="BSXS01007638">
    <property type="protein sequence ID" value="GME89656.1"/>
    <property type="molecule type" value="Genomic_DNA"/>
</dbReference>